<evidence type="ECO:0000256" key="2">
    <source>
        <dbReference type="ARBA" id="ARBA00010441"/>
    </source>
</evidence>
<dbReference type="InterPro" id="IPR050324">
    <property type="entry name" value="CDP-alcohol_PTase-I"/>
</dbReference>
<evidence type="ECO:0000256" key="3">
    <source>
        <dbReference type="ARBA" id="ARBA00022516"/>
    </source>
</evidence>
<keyword evidence="10" id="KW-1208">Phospholipid metabolism</keyword>
<dbReference type="GO" id="GO:0008444">
    <property type="term" value="F:CDP-diacylglycerol-glycerol-3-phosphate 3-phosphatidyltransferase activity"/>
    <property type="evidence" value="ECO:0007669"/>
    <property type="project" value="InterPro"/>
</dbReference>
<dbReference type="PROSITE" id="PS00379">
    <property type="entry name" value="CDP_ALCOHOL_P_TRANSF"/>
    <property type="match status" value="1"/>
</dbReference>
<organism evidence="12">
    <name type="scientific">freshwater metagenome</name>
    <dbReference type="NCBI Taxonomy" id="449393"/>
    <lineage>
        <taxon>unclassified sequences</taxon>
        <taxon>metagenomes</taxon>
        <taxon>ecological metagenomes</taxon>
    </lineage>
</organism>
<keyword evidence="5 11" id="KW-0812">Transmembrane</keyword>
<keyword evidence="4" id="KW-0808">Transferase</keyword>
<dbReference type="NCBIfam" id="TIGR00560">
    <property type="entry name" value="pgsA"/>
    <property type="match status" value="1"/>
</dbReference>
<comment type="similarity">
    <text evidence="2">Belongs to the CDP-alcohol phosphatidyltransferase class-I family.</text>
</comment>
<feature type="transmembrane region" description="Helical" evidence="11">
    <location>
        <begin position="132"/>
        <end position="149"/>
    </location>
</feature>
<proteinExistence type="inferred from homology"/>
<keyword evidence="7" id="KW-0443">Lipid metabolism</keyword>
<evidence type="ECO:0000256" key="11">
    <source>
        <dbReference type="SAM" id="Phobius"/>
    </source>
</evidence>
<gene>
    <name evidence="12" type="ORF">UFOPK3516_00568</name>
</gene>
<reference evidence="12" key="1">
    <citation type="submission" date="2020-05" db="EMBL/GenBank/DDBJ databases">
        <authorList>
            <person name="Chiriac C."/>
            <person name="Salcher M."/>
            <person name="Ghai R."/>
            <person name="Kavagutti S V."/>
        </authorList>
    </citation>
    <scope>NUCLEOTIDE SEQUENCE</scope>
</reference>
<evidence type="ECO:0000256" key="9">
    <source>
        <dbReference type="ARBA" id="ARBA00023209"/>
    </source>
</evidence>
<dbReference type="PANTHER" id="PTHR14269:SF52">
    <property type="entry name" value="PHOSPHATIDYLGLYCEROPHOSPHATE SYNTHASE-RELATED"/>
    <property type="match status" value="1"/>
</dbReference>
<dbReference type="InterPro" id="IPR043130">
    <property type="entry name" value="CDP-OH_PTrfase_TM_dom"/>
</dbReference>
<dbReference type="AlphaFoldDB" id="A0A6J7FLU1"/>
<dbReference type="InterPro" id="IPR004570">
    <property type="entry name" value="Phosphatidylglycerol_P_synth"/>
</dbReference>
<comment type="subcellular location">
    <subcellularLocation>
        <location evidence="1">Membrane</location>
        <topology evidence="1">Multi-pass membrane protein</topology>
    </subcellularLocation>
</comment>
<feature type="transmembrane region" description="Helical" evidence="11">
    <location>
        <begin position="38"/>
        <end position="58"/>
    </location>
</feature>
<feature type="transmembrane region" description="Helical" evidence="11">
    <location>
        <begin position="155"/>
        <end position="177"/>
    </location>
</feature>
<evidence type="ECO:0000256" key="4">
    <source>
        <dbReference type="ARBA" id="ARBA00022679"/>
    </source>
</evidence>
<keyword evidence="3" id="KW-0444">Lipid biosynthesis</keyword>
<feature type="transmembrane region" description="Helical" evidence="11">
    <location>
        <begin position="78"/>
        <end position="103"/>
    </location>
</feature>
<evidence type="ECO:0000256" key="10">
    <source>
        <dbReference type="ARBA" id="ARBA00023264"/>
    </source>
</evidence>
<dbReference type="GO" id="GO:0046474">
    <property type="term" value="P:glycerophospholipid biosynthetic process"/>
    <property type="evidence" value="ECO:0007669"/>
    <property type="project" value="TreeGrafter"/>
</dbReference>
<dbReference type="InterPro" id="IPR048254">
    <property type="entry name" value="CDP_ALCOHOL_P_TRANSF_CS"/>
</dbReference>
<keyword evidence="9" id="KW-0594">Phospholipid biosynthesis</keyword>
<keyword evidence="8 11" id="KW-0472">Membrane</keyword>
<dbReference type="Pfam" id="PF01066">
    <property type="entry name" value="CDP-OH_P_transf"/>
    <property type="match status" value="1"/>
</dbReference>
<protein>
    <submittedName>
        <fullName evidence="12">Unannotated protein</fullName>
    </submittedName>
</protein>
<accession>A0A6J7FLU1</accession>
<evidence type="ECO:0000256" key="7">
    <source>
        <dbReference type="ARBA" id="ARBA00023098"/>
    </source>
</evidence>
<dbReference type="InterPro" id="IPR000462">
    <property type="entry name" value="CDP-OH_P_trans"/>
</dbReference>
<evidence type="ECO:0000313" key="12">
    <source>
        <dbReference type="EMBL" id="CAB4893790.1"/>
    </source>
</evidence>
<evidence type="ECO:0000256" key="1">
    <source>
        <dbReference type="ARBA" id="ARBA00004141"/>
    </source>
</evidence>
<name>A0A6J7FLU1_9ZZZZ</name>
<dbReference type="GO" id="GO:0016020">
    <property type="term" value="C:membrane"/>
    <property type="evidence" value="ECO:0007669"/>
    <property type="project" value="UniProtKB-SubCell"/>
</dbReference>
<dbReference type="Gene3D" id="1.20.120.1760">
    <property type="match status" value="1"/>
</dbReference>
<sequence>MSNWNAPNIITVVRMLFAPVFVWLLLVSSDQPSDAGRWIATALFVVGMATDGIDGYIARRYNMVTDLGKILDPIADKVLTGAALVALSIIAELPWWVTIVILIREVGITVFRMAVLSDQVIPASRGGKIKTVAQFVAITSALLPLSAIWGQPMNIINTVLMSVVVALTLVTGVDYLVDGIRQQRALRGTK</sequence>
<evidence type="ECO:0000256" key="8">
    <source>
        <dbReference type="ARBA" id="ARBA00023136"/>
    </source>
</evidence>
<evidence type="ECO:0000256" key="5">
    <source>
        <dbReference type="ARBA" id="ARBA00022692"/>
    </source>
</evidence>
<dbReference type="PIRSF" id="PIRSF000847">
    <property type="entry name" value="Phos_ph_gly_syn"/>
    <property type="match status" value="1"/>
</dbReference>
<dbReference type="EMBL" id="CAFBMB010000029">
    <property type="protein sequence ID" value="CAB4893790.1"/>
    <property type="molecule type" value="Genomic_DNA"/>
</dbReference>
<dbReference type="PANTHER" id="PTHR14269">
    <property type="entry name" value="CDP-DIACYLGLYCEROL--GLYCEROL-3-PHOSPHATE 3-PHOSPHATIDYLTRANSFERASE-RELATED"/>
    <property type="match status" value="1"/>
</dbReference>
<feature type="transmembrane region" description="Helical" evidence="11">
    <location>
        <begin position="6"/>
        <end position="26"/>
    </location>
</feature>
<keyword evidence="6 11" id="KW-1133">Transmembrane helix</keyword>
<evidence type="ECO:0000256" key="6">
    <source>
        <dbReference type="ARBA" id="ARBA00022989"/>
    </source>
</evidence>